<sequence>MREVFLEVKTRRTAVRRAPWACKVLKVDGGYMAWESWANYELWLRTK</sequence>
<evidence type="ECO:0000313" key="1">
    <source>
        <dbReference type="EMBL" id="KKN50290.1"/>
    </source>
</evidence>
<dbReference type="EMBL" id="LAZR01001123">
    <property type="protein sequence ID" value="KKN50290.1"/>
    <property type="molecule type" value="Genomic_DNA"/>
</dbReference>
<organism evidence="1">
    <name type="scientific">marine sediment metagenome</name>
    <dbReference type="NCBI Taxonomy" id="412755"/>
    <lineage>
        <taxon>unclassified sequences</taxon>
        <taxon>metagenomes</taxon>
        <taxon>ecological metagenomes</taxon>
    </lineage>
</organism>
<protein>
    <submittedName>
        <fullName evidence="1">Uncharacterized protein</fullName>
    </submittedName>
</protein>
<name>A0A0F9R123_9ZZZZ</name>
<dbReference type="AlphaFoldDB" id="A0A0F9R123"/>
<proteinExistence type="predicted"/>
<accession>A0A0F9R123</accession>
<comment type="caution">
    <text evidence="1">The sequence shown here is derived from an EMBL/GenBank/DDBJ whole genome shotgun (WGS) entry which is preliminary data.</text>
</comment>
<gene>
    <name evidence="1" type="ORF">LCGC14_0634420</name>
</gene>
<reference evidence="1" key="1">
    <citation type="journal article" date="2015" name="Nature">
        <title>Complex archaea that bridge the gap between prokaryotes and eukaryotes.</title>
        <authorList>
            <person name="Spang A."/>
            <person name="Saw J.H."/>
            <person name="Jorgensen S.L."/>
            <person name="Zaremba-Niedzwiedzka K."/>
            <person name="Martijn J."/>
            <person name="Lind A.E."/>
            <person name="van Eijk R."/>
            <person name="Schleper C."/>
            <person name="Guy L."/>
            <person name="Ettema T.J."/>
        </authorList>
    </citation>
    <scope>NUCLEOTIDE SEQUENCE</scope>
</reference>